<proteinExistence type="predicted"/>
<keyword evidence="2" id="KW-1185">Reference proteome</keyword>
<comment type="caution">
    <text evidence="1">The sequence shown here is derived from an EMBL/GenBank/DDBJ whole genome shotgun (WGS) entry which is preliminary data.</text>
</comment>
<sequence>MEAADGHTKEMVATPSDSREPEVDANWQRRDKFRREAAEPRKTITTKDGQLPYFRSEVLRTFATQHRRENAEDLLRTRVQGPNETVSSFVQDVLHLSTPADQQAVDDKKLRVLVRGVRDDIFGGLVRNPPTAVEAFVTEATNIERTLQARASHYQRHPGVAASTLFNGETSPVTPDICEIIRAFETAKTLRSDPLSLHRSRWERHHVGDESRLAVQIPPPPHPETRQLVTALLYSRILFGYNYHVLTPRQAEQLEKLNREAIRIVTGLPKHTPLRELYTHGGMNLLSELAEQALLAQRDRLSSSTAGLSILEELRVSPSLDVRPPDAHSPPPWAAPCERHARLRKTKLEELPDEIRPATYVDWILPTSRDKTIVFLLWTKLAEFVYDNDGPGGRLSSSRRRWDQHPPRPP</sequence>
<organism evidence="1 2">
    <name type="scientific">Ixodes persulcatus</name>
    <name type="common">Taiga tick</name>
    <dbReference type="NCBI Taxonomy" id="34615"/>
    <lineage>
        <taxon>Eukaryota</taxon>
        <taxon>Metazoa</taxon>
        <taxon>Ecdysozoa</taxon>
        <taxon>Arthropoda</taxon>
        <taxon>Chelicerata</taxon>
        <taxon>Arachnida</taxon>
        <taxon>Acari</taxon>
        <taxon>Parasitiformes</taxon>
        <taxon>Ixodida</taxon>
        <taxon>Ixodoidea</taxon>
        <taxon>Ixodidae</taxon>
        <taxon>Ixodinae</taxon>
        <taxon>Ixodes</taxon>
    </lineage>
</organism>
<evidence type="ECO:0000313" key="2">
    <source>
        <dbReference type="Proteomes" id="UP000805193"/>
    </source>
</evidence>
<gene>
    <name evidence="1" type="ORF">HPB47_023312</name>
</gene>
<reference evidence="1 2" key="1">
    <citation type="journal article" date="2020" name="Cell">
        <title>Large-Scale Comparative Analyses of Tick Genomes Elucidate Their Genetic Diversity and Vector Capacities.</title>
        <authorList>
            <consortium name="Tick Genome and Microbiome Consortium (TIGMIC)"/>
            <person name="Jia N."/>
            <person name="Wang J."/>
            <person name="Shi W."/>
            <person name="Du L."/>
            <person name="Sun Y."/>
            <person name="Zhan W."/>
            <person name="Jiang J.F."/>
            <person name="Wang Q."/>
            <person name="Zhang B."/>
            <person name="Ji P."/>
            <person name="Bell-Sakyi L."/>
            <person name="Cui X.M."/>
            <person name="Yuan T.T."/>
            <person name="Jiang B.G."/>
            <person name="Yang W.F."/>
            <person name="Lam T.T."/>
            <person name="Chang Q.C."/>
            <person name="Ding S.J."/>
            <person name="Wang X.J."/>
            <person name="Zhu J.G."/>
            <person name="Ruan X.D."/>
            <person name="Zhao L."/>
            <person name="Wei J.T."/>
            <person name="Ye R.Z."/>
            <person name="Que T.C."/>
            <person name="Du C.H."/>
            <person name="Zhou Y.H."/>
            <person name="Cheng J.X."/>
            <person name="Dai P.F."/>
            <person name="Guo W.B."/>
            <person name="Han X.H."/>
            <person name="Huang E.J."/>
            <person name="Li L.F."/>
            <person name="Wei W."/>
            <person name="Gao Y.C."/>
            <person name="Liu J.Z."/>
            <person name="Shao H.Z."/>
            <person name="Wang X."/>
            <person name="Wang C.C."/>
            <person name="Yang T.C."/>
            <person name="Huo Q.B."/>
            <person name="Li W."/>
            <person name="Chen H.Y."/>
            <person name="Chen S.E."/>
            <person name="Zhou L.G."/>
            <person name="Ni X.B."/>
            <person name="Tian J.H."/>
            <person name="Sheng Y."/>
            <person name="Liu T."/>
            <person name="Pan Y.S."/>
            <person name="Xia L.Y."/>
            <person name="Li J."/>
            <person name="Zhao F."/>
            <person name="Cao W.C."/>
        </authorList>
    </citation>
    <scope>NUCLEOTIDE SEQUENCE [LARGE SCALE GENOMIC DNA]</scope>
    <source>
        <strain evidence="1">Iper-2018</strain>
    </source>
</reference>
<name>A0AC60Q817_IXOPE</name>
<evidence type="ECO:0000313" key="1">
    <source>
        <dbReference type="EMBL" id="KAG0429790.1"/>
    </source>
</evidence>
<protein>
    <submittedName>
        <fullName evidence="1">Uncharacterized protein</fullName>
    </submittedName>
</protein>
<dbReference type="EMBL" id="JABSTQ010009382">
    <property type="protein sequence ID" value="KAG0429790.1"/>
    <property type="molecule type" value="Genomic_DNA"/>
</dbReference>
<dbReference type="Proteomes" id="UP000805193">
    <property type="component" value="Unassembled WGS sequence"/>
</dbReference>
<accession>A0AC60Q817</accession>